<evidence type="ECO:0000313" key="2">
    <source>
        <dbReference type="EMBL" id="CAK9149360.1"/>
    </source>
</evidence>
<keyword evidence="3" id="KW-1185">Reference proteome</keyword>
<protein>
    <submittedName>
        <fullName evidence="2">Uncharacterized protein</fullName>
    </submittedName>
</protein>
<name>A0ABC8RWL2_9AQUA</name>
<dbReference type="Proteomes" id="UP001642360">
    <property type="component" value="Unassembled WGS sequence"/>
</dbReference>
<feature type="compositionally biased region" description="Basic and acidic residues" evidence="1">
    <location>
        <begin position="49"/>
        <end position="58"/>
    </location>
</feature>
<comment type="caution">
    <text evidence="2">The sequence shown here is derived from an EMBL/GenBank/DDBJ whole genome shotgun (WGS) entry which is preliminary data.</text>
</comment>
<gene>
    <name evidence="2" type="ORF">ILEXP_LOCUS17403</name>
</gene>
<organism evidence="2 3">
    <name type="scientific">Ilex paraguariensis</name>
    <name type="common">yerba mate</name>
    <dbReference type="NCBI Taxonomy" id="185542"/>
    <lineage>
        <taxon>Eukaryota</taxon>
        <taxon>Viridiplantae</taxon>
        <taxon>Streptophyta</taxon>
        <taxon>Embryophyta</taxon>
        <taxon>Tracheophyta</taxon>
        <taxon>Spermatophyta</taxon>
        <taxon>Magnoliopsida</taxon>
        <taxon>eudicotyledons</taxon>
        <taxon>Gunneridae</taxon>
        <taxon>Pentapetalae</taxon>
        <taxon>asterids</taxon>
        <taxon>campanulids</taxon>
        <taxon>Aquifoliales</taxon>
        <taxon>Aquifoliaceae</taxon>
        <taxon>Ilex</taxon>
    </lineage>
</organism>
<accession>A0ABC8RWL2</accession>
<reference evidence="2 3" key="1">
    <citation type="submission" date="2024-02" db="EMBL/GenBank/DDBJ databases">
        <authorList>
            <person name="Vignale AGUSTIN F."/>
            <person name="Sosa J E."/>
            <person name="Modenutti C."/>
        </authorList>
    </citation>
    <scope>NUCLEOTIDE SEQUENCE [LARGE SCALE GENOMIC DNA]</scope>
</reference>
<proteinExistence type="predicted"/>
<sequence length="58" mass="6605">SSESMPRNVLPPKGSLVRLKKTPPTPKVKIDLETSREKRVSLPSIPRANPRDWTREQV</sequence>
<feature type="region of interest" description="Disordered" evidence="1">
    <location>
        <begin position="1"/>
        <end position="58"/>
    </location>
</feature>
<evidence type="ECO:0000313" key="3">
    <source>
        <dbReference type="Proteomes" id="UP001642360"/>
    </source>
</evidence>
<dbReference type="AlphaFoldDB" id="A0ABC8RWL2"/>
<dbReference type="EMBL" id="CAUOFW020001868">
    <property type="protein sequence ID" value="CAK9149360.1"/>
    <property type="molecule type" value="Genomic_DNA"/>
</dbReference>
<evidence type="ECO:0000256" key="1">
    <source>
        <dbReference type="SAM" id="MobiDB-lite"/>
    </source>
</evidence>
<feature type="compositionally biased region" description="Basic and acidic residues" evidence="1">
    <location>
        <begin position="28"/>
        <end position="40"/>
    </location>
</feature>
<feature type="non-terminal residue" evidence="2">
    <location>
        <position position="1"/>
    </location>
</feature>